<dbReference type="EMBL" id="JAUEPP010000003">
    <property type="protein sequence ID" value="KAK3348030.1"/>
    <property type="molecule type" value="Genomic_DNA"/>
</dbReference>
<dbReference type="RefSeq" id="XP_062683112.1">
    <property type="nucleotide sequence ID" value="XM_062828192.1"/>
</dbReference>
<sequence>MVREGVGIRIENYNDDCYNEEVCNDDDDCDETFLDNKEGGNGDGEGGSSSLDPDPGDKKPIPKRKFINPIIKNNAISFNKDFYLNKERFRGKSTILLENFKTFDAYLIKYKVTNDWKWKIEEFAKLFIRDSILNKDVKFKIIYDWVPALADRYSAPAINPAIVYKGIIKNKNKGKVKKIVLPSIEKDVNEVLFRVSTCFSTLPPKDPNNGKRSNSCCSIK</sequence>
<evidence type="ECO:0000256" key="1">
    <source>
        <dbReference type="SAM" id="MobiDB-lite"/>
    </source>
</evidence>
<organism evidence="2 3">
    <name type="scientific">Neurospora tetraspora</name>
    <dbReference type="NCBI Taxonomy" id="94610"/>
    <lineage>
        <taxon>Eukaryota</taxon>
        <taxon>Fungi</taxon>
        <taxon>Dikarya</taxon>
        <taxon>Ascomycota</taxon>
        <taxon>Pezizomycotina</taxon>
        <taxon>Sordariomycetes</taxon>
        <taxon>Sordariomycetidae</taxon>
        <taxon>Sordariales</taxon>
        <taxon>Sordariaceae</taxon>
        <taxon>Neurospora</taxon>
    </lineage>
</organism>
<name>A0AAE0JHM6_9PEZI</name>
<reference evidence="2" key="2">
    <citation type="submission" date="2023-06" db="EMBL/GenBank/DDBJ databases">
        <authorList>
            <consortium name="Lawrence Berkeley National Laboratory"/>
            <person name="Haridas S."/>
            <person name="Hensen N."/>
            <person name="Bonometti L."/>
            <person name="Westerberg I."/>
            <person name="Brannstrom I.O."/>
            <person name="Guillou S."/>
            <person name="Cros-Aarteil S."/>
            <person name="Calhoun S."/>
            <person name="Kuo A."/>
            <person name="Mondo S."/>
            <person name="Pangilinan J."/>
            <person name="Riley R."/>
            <person name="Labutti K."/>
            <person name="Andreopoulos B."/>
            <person name="Lipzen A."/>
            <person name="Chen C."/>
            <person name="Yanf M."/>
            <person name="Daum C."/>
            <person name="Ng V."/>
            <person name="Clum A."/>
            <person name="Steindorff A."/>
            <person name="Ohm R."/>
            <person name="Martin F."/>
            <person name="Silar P."/>
            <person name="Natvig D."/>
            <person name="Lalanne C."/>
            <person name="Gautier V."/>
            <person name="Ament-Velasquez S.L."/>
            <person name="Kruys A."/>
            <person name="Hutchinson M.I."/>
            <person name="Powell A.J."/>
            <person name="Barry K."/>
            <person name="Miller A.N."/>
            <person name="Grigoriev I.V."/>
            <person name="Debuchy R."/>
            <person name="Gladieux P."/>
            <person name="Thoren M.H."/>
            <person name="Johannesson H."/>
        </authorList>
    </citation>
    <scope>NUCLEOTIDE SEQUENCE</scope>
    <source>
        <strain evidence="2">CBS 560.94</strain>
    </source>
</reference>
<keyword evidence="3" id="KW-1185">Reference proteome</keyword>
<dbReference type="GeneID" id="87865346"/>
<evidence type="ECO:0000313" key="2">
    <source>
        <dbReference type="EMBL" id="KAK3348030.1"/>
    </source>
</evidence>
<proteinExistence type="predicted"/>
<comment type="caution">
    <text evidence="2">The sequence shown here is derived from an EMBL/GenBank/DDBJ whole genome shotgun (WGS) entry which is preliminary data.</text>
</comment>
<accession>A0AAE0JHM6</accession>
<gene>
    <name evidence="2" type="ORF">B0H65DRAFT_507988</name>
</gene>
<feature type="region of interest" description="Disordered" evidence="1">
    <location>
        <begin position="29"/>
        <end position="63"/>
    </location>
</feature>
<evidence type="ECO:0000313" key="3">
    <source>
        <dbReference type="Proteomes" id="UP001278500"/>
    </source>
</evidence>
<dbReference type="AlphaFoldDB" id="A0AAE0JHM6"/>
<dbReference type="Proteomes" id="UP001278500">
    <property type="component" value="Unassembled WGS sequence"/>
</dbReference>
<reference evidence="2" key="1">
    <citation type="journal article" date="2023" name="Mol. Phylogenet. Evol.">
        <title>Genome-scale phylogeny and comparative genomics of the fungal order Sordariales.</title>
        <authorList>
            <person name="Hensen N."/>
            <person name="Bonometti L."/>
            <person name="Westerberg I."/>
            <person name="Brannstrom I.O."/>
            <person name="Guillou S."/>
            <person name="Cros-Aarteil S."/>
            <person name="Calhoun S."/>
            <person name="Haridas S."/>
            <person name="Kuo A."/>
            <person name="Mondo S."/>
            <person name="Pangilinan J."/>
            <person name="Riley R."/>
            <person name="LaButti K."/>
            <person name="Andreopoulos B."/>
            <person name="Lipzen A."/>
            <person name="Chen C."/>
            <person name="Yan M."/>
            <person name="Daum C."/>
            <person name="Ng V."/>
            <person name="Clum A."/>
            <person name="Steindorff A."/>
            <person name="Ohm R.A."/>
            <person name="Martin F."/>
            <person name="Silar P."/>
            <person name="Natvig D.O."/>
            <person name="Lalanne C."/>
            <person name="Gautier V."/>
            <person name="Ament-Velasquez S.L."/>
            <person name="Kruys A."/>
            <person name="Hutchinson M.I."/>
            <person name="Powell A.J."/>
            <person name="Barry K."/>
            <person name="Miller A.N."/>
            <person name="Grigoriev I.V."/>
            <person name="Debuchy R."/>
            <person name="Gladieux P."/>
            <person name="Hiltunen Thoren M."/>
            <person name="Johannesson H."/>
        </authorList>
    </citation>
    <scope>NUCLEOTIDE SEQUENCE</scope>
    <source>
        <strain evidence="2">CBS 560.94</strain>
    </source>
</reference>
<protein>
    <submittedName>
        <fullName evidence="2">Uncharacterized protein</fullName>
    </submittedName>
</protein>